<dbReference type="SFLD" id="SFLDG01082">
    <property type="entry name" value="B12-binding_domain_containing"/>
    <property type="match status" value="1"/>
</dbReference>
<evidence type="ECO:0000259" key="7">
    <source>
        <dbReference type="PROSITE" id="PS51918"/>
    </source>
</evidence>
<dbReference type="SFLD" id="SFLDG01123">
    <property type="entry name" value="methyltransferase_(Class_B)"/>
    <property type="match status" value="1"/>
</dbReference>
<evidence type="ECO:0000256" key="4">
    <source>
        <dbReference type="ARBA" id="ARBA00023004"/>
    </source>
</evidence>
<dbReference type="InterPro" id="IPR006638">
    <property type="entry name" value="Elp3/MiaA/NifB-like_rSAM"/>
</dbReference>
<dbReference type="InterPro" id="IPR036724">
    <property type="entry name" value="Cobalamin-bd_sf"/>
</dbReference>
<keyword evidence="3" id="KW-0479">Metal-binding</keyword>
<dbReference type="SUPFAM" id="SSF52242">
    <property type="entry name" value="Cobalamin (vitamin B12)-binding domain"/>
    <property type="match status" value="1"/>
</dbReference>
<evidence type="ECO:0000256" key="2">
    <source>
        <dbReference type="ARBA" id="ARBA00022691"/>
    </source>
</evidence>
<evidence type="ECO:0000256" key="3">
    <source>
        <dbReference type="ARBA" id="ARBA00022723"/>
    </source>
</evidence>
<feature type="domain" description="B12-binding" evidence="6">
    <location>
        <begin position="1"/>
        <end position="131"/>
    </location>
</feature>
<dbReference type="SUPFAM" id="SSF102114">
    <property type="entry name" value="Radical SAM enzymes"/>
    <property type="match status" value="1"/>
</dbReference>
<proteinExistence type="predicted"/>
<dbReference type="CDD" id="cd02068">
    <property type="entry name" value="radical_SAM_B12_BD"/>
    <property type="match status" value="1"/>
</dbReference>
<dbReference type="AlphaFoldDB" id="A0A9Q9FGR5"/>
<name>A0A9Q9FGR5_9FIRM</name>
<dbReference type="GO" id="GO:0005829">
    <property type="term" value="C:cytosol"/>
    <property type="evidence" value="ECO:0007669"/>
    <property type="project" value="TreeGrafter"/>
</dbReference>
<dbReference type="Pfam" id="PF13311">
    <property type="entry name" value="DUF4080"/>
    <property type="match status" value="1"/>
</dbReference>
<dbReference type="PROSITE" id="PS51918">
    <property type="entry name" value="RADICAL_SAM"/>
    <property type="match status" value="1"/>
</dbReference>
<dbReference type="Proteomes" id="UP001058072">
    <property type="component" value="Chromosome"/>
</dbReference>
<dbReference type="RefSeq" id="WP_212724326.1">
    <property type="nucleotide sequence ID" value="NZ_CP071250.1"/>
</dbReference>
<dbReference type="GO" id="GO:0003824">
    <property type="term" value="F:catalytic activity"/>
    <property type="evidence" value="ECO:0007669"/>
    <property type="project" value="InterPro"/>
</dbReference>
<dbReference type="EMBL" id="CP071250">
    <property type="protein sequence ID" value="UUF09161.1"/>
    <property type="molecule type" value="Genomic_DNA"/>
</dbReference>
<feature type="domain" description="Radical SAM core" evidence="7">
    <location>
        <begin position="172"/>
        <end position="403"/>
    </location>
</feature>
<dbReference type="Gene3D" id="3.40.50.280">
    <property type="entry name" value="Cobalamin-binding domain"/>
    <property type="match status" value="1"/>
</dbReference>
<dbReference type="PROSITE" id="PS51332">
    <property type="entry name" value="B12_BINDING"/>
    <property type="match status" value="1"/>
</dbReference>
<dbReference type="Gene3D" id="3.80.30.20">
    <property type="entry name" value="tm_1862 like domain"/>
    <property type="match status" value="1"/>
</dbReference>
<accession>A0A9Q9FGR5</accession>
<dbReference type="InterPro" id="IPR023404">
    <property type="entry name" value="rSAM_horseshoe"/>
</dbReference>
<dbReference type="InterPro" id="IPR034466">
    <property type="entry name" value="Methyltransferase_Class_B"/>
</dbReference>
<reference evidence="8" key="1">
    <citation type="submission" date="2021-03" db="EMBL/GenBank/DDBJ databases">
        <title>Comparative Genomics and Metabolomics in the genus Turicibacter.</title>
        <authorList>
            <person name="Maki J."/>
            <person name="Looft T."/>
        </authorList>
    </citation>
    <scope>NUCLEOTIDE SEQUENCE</scope>
    <source>
        <strain evidence="8">ISU324</strain>
    </source>
</reference>
<keyword evidence="2" id="KW-0949">S-adenosyl-L-methionine</keyword>
<evidence type="ECO:0000256" key="5">
    <source>
        <dbReference type="ARBA" id="ARBA00023014"/>
    </source>
</evidence>
<dbReference type="Pfam" id="PF04055">
    <property type="entry name" value="Radical_SAM"/>
    <property type="match status" value="1"/>
</dbReference>
<evidence type="ECO:0000313" key="8">
    <source>
        <dbReference type="EMBL" id="UUF09161.1"/>
    </source>
</evidence>
<keyword evidence="5" id="KW-0411">Iron-sulfur</keyword>
<dbReference type="InterPro" id="IPR006158">
    <property type="entry name" value="Cobalamin-bd"/>
</dbReference>
<organism evidence="8 9">
    <name type="scientific">Turicibacter bilis</name>
    <dbReference type="NCBI Taxonomy" id="2735723"/>
    <lineage>
        <taxon>Bacteria</taxon>
        <taxon>Bacillati</taxon>
        <taxon>Bacillota</taxon>
        <taxon>Erysipelotrichia</taxon>
        <taxon>Erysipelotrichales</taxon>
        <taxon>Turicibacteraceae</taxon>
        <taxon>Turicibacter</taxon>
    </lineage>
</organism>
<keyword evidence="4" id="KW-0408">Iron</keyword>
<dbReference type="InterPro" id="IPR025288">
    <property type="entry name" value="DUF4080"/>
</dbReference>
<sequence>MSIILTTLNSKYIHTNLAIRYLKANAPEFDITLREYTLKDTLENILEDLLSRKPKIIGFSVYIWNVEKTLQLIKLLKEKDPTLTIFMGGPEVSYDFDVWFSRSPIDYIIYGEGELSFKELMEALHGRREVSEVRGIVYRNLVTNEPVQNPAAPILDPKEILSPFYFEEDIPHLPNRIQYIETSRGCPYSCQYCLASVDNKVRYFDMEKVKDEIRYLMKNGAKTFKFLDRTFNINKKYALEMFNFIIEEHLPGTQFQFEITADIMPTELIDYLNEHAPAGLFRFEIGIQSTYELTNQLVKRRQNFDKLTTNILRIKEGGKIILHLDLIAGLPEEPYDRFEQSFNDVFDLRPEELQLGFLKMLRGTGLRKQANEFGYEYDEFAPYEMKRNNTLSEEDVHNIHLAEEILERYWNAHRMDYTMTYLVDGPFKASPFAFMQQFGAYWEDRYSWIKYQLSDLFIRLYDYLESISYEELQTVLSYMKLDYLAQSKIKPKIWWEDRLNKQERRQIVNRLAEKSEKMIDLLTHHQINLPDIFKYAVVEPIYLDENLKPTDELHYLIVVYLPNHPTHYYIIKEVI</sequence>
<dbReference type="GO" id="GO:0031419">
    <property type="term" value="F:cobalamin binding"/>
    <property type="evidence" value="ECO:0007669"/>
    <property type="project" value="InterPro"/>
</dbReference>
<dbReference type="InterPro" id="IPR051198">
    <property type="entry name" value="BchE-like"/>
</dbReference>
<dbReference type="InterPro" id="IPR007197">
    <property type="entry name" value="rSAM"/>
</dbReference>
<protein>
    <submittedName>
        <fullName evidence="8">DUF4080 domain-containing protein</fullName>
    </submittedName>
</protein>
<dbReference type="GO" id="GO:0046872">
    <property type="term" value="F:metal ion binding"/>
    <property type="evidence" value="ECO:0007669"/>
    <property type="project" value="UniProtKB-KW"/>
</dbReference>
<dbReference type="Pfam" id="PF02310">
    <property type="entry name" value="B12-binding"/>
    <property type="match status" value="1"/>
</dbReference>
<evidence type="ECO:0000259" key="6">
    <source>
        <dbReference type="PROSITE" id="PS51332"/>
    </source>
</evidence>
<dbReference type="SFLD" id="SFLDS00029">
    <property type="entry name" value="Radical_SAM"/>
    <property type="match status" value="1"/>
</dbReference>
<gene>
    <name evidence="8" type="ORF">J0J70_04005</name>
</gene>
<dbReference type="GO" id="GO:0051539">
    <property type="term" value="F:4 iron, 4 sulfur cluster binding"/>
    <property type="evidence" value="ECO:0007669"/>
    <property type="project" value="UniProtKB-KW"/>
</dbReference>
<comment type="cofactor">
    <cofactor evidence="1">
        <name>[4Fe-4S] cluster</name>
        <dbReference type="ChEBI" id="CHEBI:49883"/>
    </cofactor>
</comment>
<dbReference type="InterPro" id="IPR058240">
    <property type="entry name" value="rSAM_sf"/>
</dbReference>
<dbReference type="PANTHER" id="PTHR43409:SF16">
    <property type="entry name" value="SLR0320 PROTEIN"/>
    <property type="match status" value="1"/>
</dbReference>
<dbReference type="SMART" id="SM00729">
    <property type="entry name" value="Elp3"/>
    <property type="match status" value="1"/>
</dbReference>
<evidence type="ECO:0000256" key="1">
    <source>
        <dbReference type="ARBA" id="ARBA00001966"/>
    </source>
</evidence>
<evidence type="ECO:0000313" key="9">
    <source>
        <dbReference type="Proteomes" id="UP001058072"/>
    </source>
</evidence>
<dbReference type="PANTHER" id="PTHR43409">
    <property type="entry name" value="ANAEROBIC MAGNESIUM-PROTOPORPHYRIN IX MONOMETHYL ESTER CYCLASE-RELATED"/>
    <property type="match status" value="1"/>
</dbReference>